<reference evidence="1 2" key="1">
    <citation type="journal article" date="2014" name="Agronomy (Basel)">
        <title>A Draft Genome Sequence for Ensete ventricosum, the Drought-Tolerant Tree Against Hunger.</title>
        <authorList>
            <person name="Harrison J."/>
            <person name="Moore K.A."/>
            <person name="Paszkiewicz K."/>
            <person name="Jones T."/>
            <person name="Grant M."/>
            <person name="Ambacheew D."/>
            <person name="Muzemil S."/>
            <person name="Studholme D.J."/>
        </authorList>
    </citation>
    <scope>NUCLEOTIDE SEQUENCE [LARGE SCALE GENOMIC DNA]</scope>
</reference>
<gene>
    <name evidence="1" type="ORF">B296_00019530</name>
</gene>
<accession>A0A427A4F9</accession>
<dbReference type="Proteomes" id="UP000287651">
    <property type="component" value="Unassembled WGS sequence"/>
</dbReference>
<dbReference type="AlphaFoldDB" id="A0A427A4F9"/>
<organism evidence="1 2">
    <name type="scientific">Ensete ventricosum</name>
    <name type="common">Abyssinian banana</name>
    <name type="synonym">Musa ensete</name>
    <dbReference type="NCBI Taxonomy" id="4639"/>
    <lineage>
        <taxon>Eukaryota</taxon>
        <taxon>Viridiplantae</taxon>
        <taxon>Streptophyta</taxon>
        <taxon>Embryophyta</taxon>
        <taxon>Tracheophyta</taxon>
        <taxon>Spermatophyta</taxon>
        <taxon>Magnoliopsida</taxon>
        <taxon>Liliopsida</taxon>
        <taxon>Zingiberales</taxon>
        <taxon>Musaceae</taxon>
        <taxon>Ensete</taxon>
    </lineage>
</organism>
<evidence type="ECO:0000313" key="1">
    <source>
        <dbReference type="EMBL" id="RRT71140.1"/>
    </source>
</evidence>
<sequence>MEATTTNNTELLLLSRASYAHSLSYIDDELKNFRSWLRWMCVDQSDVRYAMIS</sequence>
<evidence type="ECO:0000313" key="2">
    <source>
        <dbReference type="Proteomes" id="UP000287651"/>
    </source>
</evidence>
<protein>
    <submittedName>
        <fullName evidence="1">Uncharacterized protein</fullName>
    </submittedName>
</protein>
<proteinExistence type="predicted"/>
<dbReference type="EMBL" id="AMZH03003792">
    <property type="protein sequence ID" value="RRT71140.1"/>
    <property type="molecule type" value="Genomic_DNA"/>
</dbReference>
<comment type="caution">
    <text evidence="1">The sequence shown here is derived from an EMBL/GenBank/DDBJ whole genome shotgun (WGS) entry which is preliminary data.</text>
</comment>
<name>A0A427A4F9_ENSVE</name>